<dbReference type="InterPro" id="IPR042089">
    <property type="entry name" value="Peptidase_M13_dom_2"/>
</dbReference>
<keyword evidence="7" id="KW-0482">Metalloprotease</keyword>
<evidence type="ECO:0000256" key="3">
    <source>
        <dbReference type="ARBA" id="ARBA00022670"/>
    </source>
</evidence>
<proteinExistence type="inferred from homology"/>
<keyword evidence="12" id="KW-1185">Reference proteome</keyword>
<feature type="domain" description="Peptidase M13 N-terminal" evidence="10">
    <location>
        <begin position="59"/>
        <end position="429"/>
    </location>
</feature>
<dbReference type="Proteomes" id="UP001142610">
    <property type="component" value="Unassembled WGS sequence"/>
</dbReference>
<reference evidence="11" key="1">
    <citation type="submission" date="2022-07" db="EMBL/GenBank/DDBJ databases">
        <title>Parvularcula maris sp. nov., an algicidal bacterium isolated from seawater.</title>
        <authorList>
            <person name="Li F."/>
        </authorList>
    </citation>
    <scope>NUCLEOTIDE SEQUENCE</scope>
    <source>
        <strain evidence="11">BGMRC 0090</strain>
    </source>
</reference>
<dbReference type="Gene3D" id="3.40.390.10">
    <property type="entry name" value="Collagenase (Catalytic Domain)"/>
    <property type="match status" value="1"/>
</dbReference>
<dbReference type="PROSITE" id="PS51885">
    <property type="entry name" value="NEPRILYSIN"/>
    <property type="match status" value="1"/>
</dbReference>
<keyword evidence="4" id="KW-0479">Metal-binding</keyword>
<feature type="domain" description="Peptidase M13 C-terminal" evidence="9">
    <location>
        <begin position="481"/>
        <end position="682"/>
    </location>
</feature>
<feature type="signal peptide" evidence="8">
    <location>
        <begin position="1"/>
        <end position="24"/>
    </location>
</feature>
<dbReference type="GO" id="GO:0004222">
    <property type="term" value="F:metalloendopeptidase activity"/>
    <property type="evidence" value="ECO:0007669"/>
    <property type="project" value="InterPro"/>
</dbReference>
<dbReference type="GO" id="GO:0046872">
    <property type="term" value="F:metal ion binding"/>
    <property type="evidence" value="ECO:0007669"/>
    <property type="project" value="UniProtKB-KW"/>
</dbReference>
<evidence type="ECO:0000256" key="4">
    <source>
        <dbReference type="ARBA" id="ARBA00022723"/>
    </source>
</evidence>
<dbReference type="CDD" id="cd08662">
    <property type="entry name" value="M13"/>
    <property type="match status" value="1"/>
</dbReference>
<accession>A0A9X2L7R6</accession>
<keyword evidence="8" id="KW-0732">Signal</keyword>
<dbReference type="SUPFAM" id="SSF55486">
    <property type="entry name" value="Metalloproteases ('zincins'), catalytic domain"/>
    <property type="match status" value="1"/>
</dbReference>
<dbReference type="InterPro" id="IPR000718">
    <property type="entry name" value="Peptidase_M13"/>
</dbReference>
<organism evidence="11 12">
    <name type="scientific">Parvularcula maris</name>
    <dbReference type="NCBI Taxonomy" id="2965077"/>
    <lineage>
        <taxon>Bacteria</taxon>
        <taxon>Pseudomonadati</taxon>
        <taxon>Pseudomonadota</taxon>
        <taxon>Alphaproteobacteria</taxon>
        <taxon>Parvularculales</taxon>
        <taxon>Parvularculaceae</taxon>
        <taxon>Parvularcula</taxon>
    </lineage>
</organism>
<dbReference type="GO" id="GO:0005886">
    <property type="term" value="C:plasma membrane"/>
    <property type="evidence" value="ECO:0007669"/>
    <property type="project" value="TreeGrafter"/>
</dbReference>
<dbReference type="Gene3D" id="1.10.1380.10">
    <property type="entry name" value="Neutral endopeptidase , domain2"/>
    <property type="match status" value="1"/>
</dbReference>
<dbReference type="PANTHER" id="PTHR11733">
    <property type="entry name" value="ZINC METALLOPROTEASE FAMILY M13 NEPRILYSIN-RELATED"/>
    <property type="match status" value="1"/>
</dbReference>
<evidence type="ECO:0000256" key="5">
    <source>
        <dbReference type="ARBA" id="ARBA00022801"/>
    </source>
</evidence>
<dbReference type="InterPro" id="IPR018497">
    <property type="entry name" value="Peptidase_M13_C"/>
</dbReference>
<keyword evidence="6" id="KW-0862">Zinc</keyword>
<evidence type="ECO:0000259" key="9">
    <source>
        <dbReference type="Pfam" id="PF01431"/>
    </source>
</evidence>
<evidence type="ECO:0000256" key="1">
    <source>
        <dbReference type="ARBA" id="ARBA00001947"/>
    </source>
</evidence>
<feature type="chain" id="PRO_5040979258" evidence="8">
    <location>
        <begin position="25"/>
        <end position="685"/>
    </location>
</feature>
<dbReference type="Pfam" id="PF01431">
    <property type="entry name" value="Peptidase_M13"/>
    <property type="match status" value="1"/>
</dbReference>
<dbReference type="PRINTS" id="PR00786">
    <property type="entry name" value="NEPRILYSIN"/>
</dbReference>
<dbReference type="InterPro" id="IPR024079">
    <property type="entry name" value="MetalloPept_cat_dom_sf"/>
</dbReference>
<comment type="similarity">
    <text evidence="2">Belongs to the peptidase M13 family.</text>
</comment>
<evidence type="ECO:0000256" key="8">
    <source>
        <dbReference type="SAM" id="SignalP"/>
    </source>
</evidence>
<dbReference type="AlphaFoldDB" id="A0A9X2L7R6"/>
<evidence type="ECO:0000313" key="12">
    <source>
        <dbReference type="Proteomes" id="UP001142610"/>
    </source>
</evidence>
<comment type="caution">
    <text evidence="11">The sequence shown here is derived from an EMBL/GenBank/DDBJ whole genome shotgun (WGS) entry which is preliminary data.</text>
</comment>
<sequence length="685" mass="76351">MFNVRRGVPFAAALLTSVCLLACATDGPPLERDAVQSSRAAELGDWGVELVHLDADVDPGDDFYRYVNGRWLDTFEIPGQYPSYNSFTVTFEKTEERQRRIIEDAAKAAKPGTVEEKIGAFYKAFTDRETIESRGLEPIRADLQRIDALSSFEAVLTYLATPGTSGSLAFSASVGVDVKRPDRYVLYLSQAGAVLPKSFYEEPQFENARQVLRGTFEAVLGLLGEDDTEARARNVFELQQRFAAVHWKPEKNRRPELTYNLRQVGELDGLGELDWRGYFQTLGAGRISEVVVVQPDAIANGIDILQAADLETVKDHLRLALALSYASILPDAFDQASFALTGAVTGQTEQREMWKRGISATSGALGEAIGRVYVERHFPESSKRQVEDLVGNLKEAFRIRLTALDWMGDETKAEALRKLDSMRVKVGYPDEWRDYSGLEVRPDDAIGNAKRSALFEHAYSIERLKGPVDRDEWAMNPQEINAYYRPDLNEIVFPAAILQPPFFDPNADPAVNYGAIGGVIGHEIGHGFDDQGRAYDYAGVQRDWWTAADSEAFTTKASVLGQQYAAYEPLPGIFVNPQLTMGENIGDLGGLSIALEAYRISLGGEEAPLRGGFTGEQRFFLSWAQVWRSQDRPEFLQYIVSADPHSPSKYRANGVVRNMDAWYGAFEVTPEDDLYLPPKDRVSIW</sequence>
<evidence type="ECO:0000256" key="6">
    <source>
        <dbReference type="ARBA" id="ARBA00022833"/>
    </source>
</evidence>
<keyword evidence="5" id="KW-0378">Hydrolase</keyword>
<keyword evidence="3" id="KW-0645">Protease</keyword>
<name>A0A9X2L7R6_9PROT</name>
<comment type="cofactor">
    <cofactor evidence="1">
        <name>Zn(2+)</name>
        <dbReference type="ChEBI" id="CHEBI:29105"/>
    </cofactor>
</comment>
<evidence type="ECO:0000313" key="11">
    <source>
        <dbReference type="EMBL" id="MCQ8184639.1"/>
    </source>
</evidence>
<protein>
    <submittedName>
        <fullName evidence="11">M13 family metallopeptidase</fullName>
    </submittedName>
</protein>
<evidence type="ECO:0000259" key="10">
    <source>
        <dbReference type="Pfam" id="PF05649"/>
    </source>
</evidence>
<dbReference type="RefSeq" id="WP_256618488.1">
    <property type="nucleotide sequence ID" value="NZ_JANIBC010000002.1"/>
</dbReference>
<gene>
    <name evidence="11" type="ORF">NOG11_04490</name>
</gene>
<dbReference type="InterPro" id="IPR008753">
    <property type="entry name" value="Peptidase_M13_N"/>
</dbReference>
<dbReference type="EMBL" id="JANIBC010000002">
    <property type="protein sequence ID" value="MCQ8184639.1"/>
    <property type="molecule type" value="Genomic_DNA"/>
</dbReference>
<evidence type="ECO:0000256" key="2">
    <source>
        <dbReference type="ARBA" id="ARBA00007357"/>
    </source>
</evidence>
<dbReference type="GO" id="GO:0016485">
    <property type="term" value="P:protein processing"/>
    <property type="evidence" value="ECO:0007669"/>
    <property type="project" value="TreeGrafter"/>
</dbReference>
<dbReference type="Pfam" id="PF05649">
    <property type="entry name" value="Peptidase_M13_N"/>
    <property type="match status" value="1"/>
</dbReference>
<dbReference type="PANTHER" id="PTHR11733:SF167">
    <property type="entry name" value="FI17812P1-RELATED"/>
    <property type="match status" value="1"/>
</dbReference>
<evidence type="ECO:0000256" key="7">
    <source>
        <dbReference type="ARBA" id="ARBA00023049"/>
    </source>
</evidence>